<proteinExistence type="predicted"/>
<gene>
    <name evidence="2" type="ORF">TSPGSL018_1774</name>
</gene>
<organism evidence="2">
    <name type="scientific">Tetraselmis sp. GSL018</name>
    <dbReference type="NCBI Taxonomy" id="582737"/>
    <lineage>
        <taxon>Eukaryota</taxon>
        <taxon>Viridiplantae</taxon>
        <taxon>Chlorophyta</taxon>
        <taxon>core chlorophytes</taxon>
        <taxon>Chlorodendrophyceae</taxon>
        <taxon>Chlorodendrales</taxon>
        <taxon>Chlorodendraceae</taxon>
        <taxon>Tetraselmis</taxon>
    </lineage>
</organism>
<evidence type="ECO:0000313" key="2">
    <source>
        <dbReference type="EMBL" id="JAC71493.1"/>
    </source>
</evidence>
<name>A0A061RHP8_9CHLO</name>
<feature type="non-terminal residue" evidence="2">
    <location>
        <position position="377"/>
    </location>
</feature>
<dbReference type="Gene3D" id="3.40.50.300">
    <property type="entry name" value="P-loop containing nucleotide triphosphate hydrolases"/>
    <property type="match status" value="1"/>
</dbReference>
<dbReference type="AlphaFoldDB" id="A0A061RHP8"/>
<sequence>RRLLSADSVSNFSAGPGHQARSSKRGGRGSIQHLKWLDVYPAKNAPNPQRILMDRKDTKAAVSLKQLNRVAWLPKIQRLDRLRTTLARECVKWESGLCEPSLLTVSGLPNTGTNALSKFLKSSLKINVTDGVPGLWKHLVPFHPLFQQRMRQSCTGLSTCTAYIFTLRHPLAWLQSQTSPGHAYGHRCIQPSHRRGNCFFRTCHISKRQQNCTHVPNPRRYRFGTLLDLWSAYSRVVSNSTVSLVIRYEELLASPLAVLQRVASYFKVDVVKNDFNVLQTYSRPFDKRPSSTGLEQSQTRWNRFQEFWSRFPSAEGSGGFNSSAFRGQSLCGPGDDVQHRLISPGNVEAVNSSLSRGLLQHMASFWGYSIPDVGALE</sequence>
<protein>
    <recommendedName>
        <fullName evidence="3">Sulfotransferase</fullName>
    </recommendedName>
</protein>
<reference evidence="2" key="1">
    <citation type="submission" date="2014-05" db="EMBL/GenBank/DDBJ databases">
        <title>The transcriptome of the halophilic microalga Tetraselmis sp. GSL018 isolated from the Great Salt Lake, Utah.</title>
        <authorList>
            <person name="Jinkerson R.E."/>
            <person name="D'Adamo S."/>
            <person name="Posewitz M.C."/>
        </authorList>
    </citation>
    <scope>NUCLEOTIDE SEQUENCE</scope>
    <source>
        <strain evidence="2">GSL018</strain>
    </source>
</reference>
<dbReference type="InterPro" id="IPR027417">
    <property type="entry name" value="P-loop_NTPase"/>
</dbReference>
<accession>A0A061RHP8</accession>
<evidence type="ECO:0000256" key="1">
    <source>
        <dbReference type="SAM" id="MobiDB-lite"/>
    </source>
</evidence>
<evidence type="ECO:0008006" key="3">
    <source>
        <dbReference type="Google" id="ProtNLM"/>
    </source>
</evidence>
<feature type="region of interest" description="Disordered" evidence="1">
    <location>
        <begin position="1"/>
        <end position="28"/>
    </location>
</feature>
<feature type="non-terminal residue" evidence="2">
    <location>
        <position position="1"/>
    </location>
</feature>
<dbReference type="EMBL" id="GBEZ01014591">
    <property type="protein sequence ID" value="JAC71493.1"/>
    <property type="molecule type" value="Transcribed_RNA"/>
</dbReference>
<dbReference type="SUPFAM" id="SSF52540">
    <property type="entry name" value="P-loop containing nucleoside triphosphate hydrolases"/>
    <property type="match status" value="1"/>
</dbReference>